<keyword evidence="17" id="KW-0464">Manganese</keyword>
<keyword evidence="15" id="KW-0233">DNA recombination</keyword>
<evidence type="ECO:0000256" key="15">
    <source>
        <dbReference type="ARBA" id="ARBA00023172"/>
    </source>
</evidence>
<dbReference type="PROSITE" id="PS50160">
    <property type="entry name" value="DNA_LIGASE_A3"/>
    <property type="match status" value="1"/>
</dbReference>
<evidence type="ECO:0000256" key="3">
    <source>
        <dbReference type="ARBA" id="ARBA00022598"/>
    </source>
</evidence>
<evidence type="ECO:0000313" key="24">
    <source>
        <dbReference type="EMBL" id="MFD1778284.1"/>
    </source>
</evidence>
<gene>
    <name evidence="24" type="ORF">ACFSFW_06360</name>
</gene>
<keyword evidence="9" id="KW-0227">DNA damage</keyword>
<dbReference type="PROSITE" id="PS00333">
    <property type="entry name" value="DNA_LIGASE_A2"/>
    <property type="match status" value="1"/>
</dbReference>
<dbReference type="InterPro" id="IPR012340">
    <property type="entry name" value="NA-bd_OB-fold"/>
</dbReference>
<evidence type="ECO:0000256" key="13">
    <source>
        <dbReference type="ARBA" id="ARBA00022932"/>
    </source>
</evidence>
<comment type="caution">
    <text evidence="24">The sequence shown here is derived from an EMBL/GenBank/DDBJ whole genome shotgun (WGS) entry which is preliminary data.</text>
</comment>
<dbReference type="Gene3D" id="3.90.920.10">
    <property type="entry name" value="DNA primase, PRIM domain"/>
    <property type="match status" value="1"/>
</dbReference>
<keyword evidence="10" id="KW-0378">Hydrolase</keyword>
<evidence type="ECO:0000256" key="20">
    <source>
        <dbReference type="ARBA" id="ARBA00034003"/>
    </source>
</evidence>
<dbReference type="InterPro" id="IPR014143">
    <property type="entry name" value="NHEJ_ligase_prk"/>
</dbReference>
<evidence type="ECO:0000259" key="23">
    <source>
        <dbReference type="PROSITE" id="PS50160"/>
    </source>
</evidence>
<dbReference type="InterPro" id="IPR016059">
    <property type="entry name" value="DNA_ligase_ATP-dep_CS"/>
</dbReference>
<accession>A0ABW4MMC8</accession>
<dbReference type="EMBL" id="JBHUEK010000008">
    <property type="protein sequence ID" value="MFD1778284.1"/>
    <property type="molecule type" value="Genomic_DNA"/>
</dbReference>
<dbReference type="InterPro" id="IPR014145">
    <property type="entry name" value="LigD_pol_dom"/>
</dbReference>
<evidence type="ECO:0000256" key="21">
    <source>
        <dbReference type="ARBA" id="ARBA00049981"/>
    </source>
</evidence>
<comment type="cofactor">
    <cofactor evidence="1">
        <name>Mn(2+)</name>
        <dbReference type="ChEBI" id="CHEBI:29035"/>
    </cofactor>
</comment>
<keyword evidence="18" id="KW-0511">Multifunctional enzyme</keyword>
<keyword evidence="6" id="KW-0540">Nuclease</keyword>
<dbReference type="Gene3D" id="2.40.50.140">
    <property type="entry name" value="Nucleic acid-binding proteins"/>
    <property type="match status" value="1"/>
</dbReference>
<keyword evidence="5" id="KW-0548">Nucleotidyltransferase</keyword>
<evidence type="ECO:0000256" key="11">
    <source>
        <dbReference type="ARBA" id="ARBA00022839"/>
    </source>
</evidence>
<comment type="catalytic activity">
    <reaction evidence="20">
        <text>ATP + (deoxyribonucleotide)n-3'-hydroxyl + 5'-phospho-(deoxyribonucleotide)m = (deoxyribonucleotide)n+m + AMP + diphosphate.</text>
        <dbReference type="EC" id="6.5.1.1"/>
    </reaction>
</comment>
<keyword evidence="14" id="KW-0238">DNA-binding</keyword>
<comment type="similarity">
    <text evidence="21">In the C-terminal section; belongs to the ATP-dependent DNA ligase family.</text>
</comment>
<evidence type="ECO:0000256" key="16">
    <source>
        <dbReference type="ARBA" id="ARBA00023204"/>
    </source>
</evidence>
<evidence type="ECO:0000256" key="7">
    <source>
        <dbReference type="ARBA" id="ARBA00022723"/>
    </source>
</evidence>
<dbReference type="InterPro" id="IPR014146">
    <property type="entry name" value="LigD_ligase_dom"/>
</dbReference>
<evidence type="ECO:0000256" key="17">
    <source>
        <dbReference type="ARBA" id="ARBA00023211"/>
    </source>
</evidence>
<evidence type="ECO:0000256" key="22">
    <source>
        <dbReference type="ARBA" id="ARBA00049990"/>
    </source>
</evidence>
<dbReference type="NCBIfam" id="TIGR02779">
    <property type="entry name" value="NHEJ_ligase_lig"/>
    <property type="match status" value="1"/>
</dbReference>
<keyword evidence="25" id="KW-1185">Reference proteome</keyword>
<evidence type="ECO:0000256" key="8">
    <source>
        <dbReference type="ARBA" id="ARBA00022741"/>
    </source>
</evidence>
<dbReference type="Pfam" id="PF01068">
    <property type="entry name" value="DNA_ligase_A_M"/>
    <property type="match status" value="1"/>
</dbReference>
<dbReference type="PANTHER" id="PTHR42705:SF2">
    <property type="entry name" value="BIFUNCTIONAL NON-HOMOLOGOUS END JOINING PROTEIN LIGD"/>
    <property type="match status" value="1"/>
</dbReference>
<dbReference type="SUPFAM" id="SSF56091">
    <property type="entry name" value="DNA ligase/mRNA capping enzyme, catalytic domain"/>
    <property type="match status" value="1"/>
</dbReference>
<keyword evidence="4" id="KW-0808">Transferase</keyword>
<sequence>MLKPMLPTLIFEAPTGQNWVYEIKYDGFRAMLHWEKDRIQLISRNGNLLNEQFPEIIKQCEDLSDAMIPYLPLIFDGELCILESPYKASFEYIQQRGRLRSTDKITQASTSKPAHYLVFDLLEHGGQNLKADPFQVRKDELYKLFSKANLFHIINPNSDQLIQLIKYEEDLDVIWKNATEHIAEGIIAKKVDSTWEEGKRTTNWYKIKNWQAGVFFILGYDKKNSFFHVGVIRNKQIYEAGLFSHGLSPDERQALLQVIQTNSTDETASFIKVDPGICVELFYLELYKEQLRQPSFSQFRFDVDWQDCTWEKLSNNAPLLPKEIEITHPDKPLWKDKSITKLDYIQYLVEVSPYMLPFLKERLLTVIRYPHGMYGESFYQKNCPEYAPEFIQTSMSDGIEYIVCNDLKTLSWLGNQLSFEFHIPFQTIHSKGPSEIVFDLDPPSRAAFPLAKRAATILKEVFDGLKLISFVKTSGNKGLQIYIPLPENRFTYDDTRQFTEFIANYLVTMEPDLFTTERLKKNRGNRMYVDYVQHAEGKTIVAPYSVRGNDGAYVATPLYWEEITDELSIEDFPLETIIERINDKGCPFAHYFDAKEKQPFEPVLEFLRQS</sequence>
<dbReference type="RefSeq" id="WP_304212859.1">
    <property type="nucleotide sequence ID" value="NZ_JBHUEK010000008.1"/>
</dbReference>
<dbReference type="NCBIfam" id="NF007211">
    <property type="entry name" value="PRK09633.1"/>
    <property type="match status" value="1"/>
</dbReference>
<dbReference type="GO" id="GO:0003910">
    <property type="term" value="F:DNA ligase (ATP) activity"/>
    <property type="evidence" value="ECO:0007669"/>
    <property type="project" value="UniProtKB-EC"/>
</dbReference>
<evidence type="ECO:0000256" key="19">
    <source>
        <dbReference type="ARBA" id="ARBA00029943"/>
    </source>
</evidence>
<dbReference type="SUPFAM" id="SSF50249">
    <property type="entry name" value="Nucleic acid-binding proteins"/>
    <property type="match status" value="1"/>
</dbReference>
<evidence type="ECO:0000313" key="25">
    <source>
        <dbReference type="Proteomes" id="UP001597227"/>
    </source>
</evidence>
<keyword evidence="11" id="KW-0269">Exonuclease</keyword>
<evidence type="ECO:0000256" key="4">
    <source>
        <dbReference type="ARBA" id="ARBA00022679"/>
    </source>
</evidence>
<dbReference type="CDD" id="cd04866">
    <property type="entry name" value="LigD_Pol_like_3"/>
    <property type="match status" value="1"/>
</dbReference>
<dbReference type="InterPro" id="IPR012310">
    <property type="entry name" value="DNA_ligase_ATP-dep_cent"/>
</dbReference>
<reference evidence="25" key="1">
    <citation type="journal article" date="2019" name="Int. J. Syst. Evol. Microbiol.">
        <title>The Global Catalogue of Microorganisms (GCM) 10K type strain sequencing project: providing services to taxonomists for standard genome sequencing and annotation.</title>
        <authorList>
            <consortium name="The Broad Institute Genomics Platform"/>
            <consortium name="The Broad Institute Genome Sequencing Center for Infectious Disease"/>
            <person name="Wu L."/>
            <person name="Ma J."/>
        </authorList>
    </citation>
    <scope>NUCLEOTIDE SEQUENCE [LARGE SCALE GENOMIC DNA]</scope>
    <source>
        <strain evidence="25">CCUG 15531</strain>
    </source>
</reference>
<comment type="similarity">
    <text evidence="22">In the N-terminal section; belongs to the LigD polymerase family.</text>
</comment>
<evidence type="ECO:0000256" key="5">
    <source>
        <dbReference type="ARBA" id="ARBA00022695"/>
    </source>
</evidence>
<dbReference type="EC" id="6.5.1.1" evidence="2"/>
<keyword evidence="3 24" id="KW-0436">Ligase</keyword>
<name>A0ABW4MMC8_9BACI</name>
<organism evidence="24 25">
    <name type="scientific">Fredinandcohnia salidurans</name>
    <dbReference type="NCBI Taxonomy" id="2595041"/>
    <lineage>
        <taxon>Bacteria</taxon>
        <taxon>Bacillati</taxon>
        <taxon>Bacillota</taxon>
        <taxon>Bacilli</taxon>
        <taxon>Bacillales</taxon>
        <taxon>Bacillaceae</taxon>
        <taxon>Fredinandcohnia</taxon>
    </lineage>
</organism>
<evidence type="ECO:0000256" key="14">
    <source>
        <dbReference type="ARBA" id="ARBA00023125"/>
    </source>
</evidence>
<keyword evidence="8" id="KW-0547">Nucleotide-binding</keyword>
<evidence type="ECO:0000256" key="9">
    <source>
        <dbReference type="ARBA" id="ARBA00022763"/>
    </source>
</evidence>
<dbReference type="PANTHER" id="PTHR42705">
    <property type="entry name" value="BIFUNCTIONAL NON-HOMOLOGOUS END JOINING PROTEIN LIGD"/>
    <property type="match status" value="1"/>
</dbReference>
<keyword evidence="13" id="KW-0239">DNA-directed DNA polymerase</keyword>
<evidence type="ECO:0000256" key="2">
    <source>
        <dbReference type="ARBA" id="ARBA00012727"/>
    </source>
</evidence>
<evidence type="ECO:0000256" key="10">
    <source>
        <dbReference type="ARBA" id="ARBA00022801"/>
    </source>
</evidence>
<dbReference type="NCBIfam" id="TIGR02778">
    <property type="entry name" value="ligD_pol"/>
    <property type="match status" value="1"/>
</dbReference>
<keyword evidence="7" id="KW-0479">Metal-binding</keyword>
<dbReference type="CDD" id="cd07906">
    <property type="entry name" value="Adenylation_DNA_ligase_LigD_LigC"/>
    <property type="match status" value="1"/>
</dbReference>
<proteinExistence type="inferred from homology"/>
<keyword evidence="16" id="KW-0234">DNA repair</keyword>
<dbReference type="PROSITE" id="PS00697">
    <property type="entry name" value="DNA_LIGASE_A1"/>
    <property type="match status" value="1"/>
</dbReference>
<dbReference type="InterPro" id="IPR052171">
    <property type="entry name" value="NHEJ_LigD"/>
</dbReference>
<evidence type="ECO:0000256" key="12">
    <source>
        <dbReference type="ARBA" id="ARBA00022840"/>
    </source>
</evidence>
<dbReference type="InterPro" id="IPR033652">
    <property type="entry name" value="LigD_Pol-like_3"/>
</dbReference>
<evidence type="ECO:0000256" key="6">
    <source>
        <dbReference type="ARBA" id="ARBA00022722"/>
    </source>
</evidence>
<feature type="domain" description="ATP-dependent DNA ligase family profile" evidence="23">
    <location>
        <begin position="107"/>
        <end position="208"/>
    </location>
</feature>
<dbReference type="NCBIfam" id="TIGR02776">
    <property type="entry name" value="NHEJ_ligase_prk"/>
    <property type="match status" value="1"/>
</dbReference>
<dbReference type="Pfam" id="PF21686">
    <property type="entry name" value="LigD_Prim-Pol"/>
    <property type="match status" value="1"/>
</dbReference>
<keyword evidence="12" id="KW-0067">ATP-binding</keyword>
<dbReference type="Proteomes" id="UP001597227">
    <property type="component" value="Unassembled WGS sequence"/>
</dbReference>
<dbReference type="Gene3D" id="3.30.470.30">
    <property type="entry name" value="DNA ligase/mRNA capping enzyme"/>
    <property type="match status" value="1"/>
</dbReference>
<protein>
    <recommendedName>
        <fullName evidence="2">DNA ligase (ATP)</fullName>
        <ecNumber evidence="2">6.5.1.1</ecNumber>
    </recommendedName>
    <alternativeName>
        <fullName evidence="19">NHEJ DNA polymerase</fullName>
    </alternativeName>
</protein>
<evidence type="ECO:0000256" key="18">
    <source>
        <dbReference type="ARBA" id="ARBA00023268"/>
    </source>
</evidence>
<evidence type="ECO:0000256" key="1">
    <source>
        <dbReference type="ARBA" id="ARBA00001936"/>
    </source>
</evidence>